<dbReference type="AlphaFoldDB" id="A1HQI9"/>
<dbReference type="Proteomes" id="UP000005139">
    <property type="component" value="Unassembled WGS sequence"/>
</dbReference>
<protein>
    <recommendedName>
        <fullName evidence="3">Transposase</fullName>
    </recommendedName>
</protein>
<keyword evidence="2" id="KW-1185">Reference proteome</keyword>
<sequence length="90" mass="10207">MFLALEHPAGEAQVDFGEADFYERGVLIHVYYLTVSYPYSNGGYTQLFKGANLECLLEGLKNIFAYVGGVPRRIWLDNLSPVVAKILYNW</sequence>
<organism evidence="1 2">
    <name type="scientific">Thermosinus carboxydivorans Nor1</name>
    <dbReference type="NCBI Taxonomy" id="401526"/>
    <lineage>
        <taxon>Bacteria</taxon>
        <taxon>Bacillati</taxon>
        <taxon>Bacillota</taxon>
        <taxon>Negativicutes</taxon>
        <taxon>Selenomonadales</taxon>
        <taxon>Sporomusaceae</taxon>
        <taxon>Thermosinus</taxon>
    </lineage>
</organism>
<dbReference type="EMBL" id="AAWL01000007">
    <property type="protein sequence ID" value="EAX47793.1"/>
    <property type="molecule type" value="Genomic_DNA"/>
</dbReference>
<reference evidence="1 2" key="1">
    <citation type="submission" date="2007-01" db="EMBL/GenBank/DDBJ databases">
        <title>Annotation of the draft genome assembly of Thermosinus carboxydivorans Nor1.</title>
        <authorList>
            <consortium name="US DOE Joint Genome Institute (JGI-ORNL)"/>
            <person name="Larimer F."/>
            <person name="Land M."/>
            <person name="Hauser L."/>
        </authorList>
    </citation>
    <scope>NUCLEOTIDE SEQUENCE [LARGE SCALE GENOMIC DNA]</scope>
    <source>
        <strain evidence="1 2">Nor1</strain>
    </source>
</reference>
<evidence type="ECO:0008006" key="3">
    <source>
        <dbReference type="Google" id="ProtNLM"/>
    </source>
</evidence>
<dbReference type="OrthoDB" id="47787at2"/>
<name>A1HQI9_9FIRM</name>
<dbReference type="eggNOG" id="COG4584">
    <property type="taxonomic scope" value="Bacteria"/>
</dbReference>
<gene>
    <name evidence="1" type="ORF">TcarDRAFT_1199</name>
</gene>
<proteinExistence type="predicted"/>
<evidence type="ECO:0000313" key="1">
    <source>
        <dbReference type="EMBL" id="EAX47793.1"/>
    </source>
</evidence>
<comment type="caution">
    <text evidence="1">The sequence shown here is derived from an EMBL/GenBank/DDBJ whole genome shotgun (WGS) entry which is preliminary data.</text>
</comment>
<evidence type="ECO:0000313" key="2">
    <source>
        <dbReference type="Proteomes" id="UP000005139"/>
    </source>
</evidence>
<accession>A1HQI9</accession>
<reference evidence="1 2" key="2">
    <citation type="submission" date="2007-01" db="EMBL/GenBank/DDBJ databases">
        <title>Sequencing of the draft genome and assembly of Thermosinus carboxydivorans Nor1.</title>
        <authorList>
            <consortium name="US DOE Joint Genome Institute (JGI-PGF)"/>
            <person name="Copeland A."/>
            <person name="Lucas S."/>
            <person name="Lapidus A."/>
            <person name="Barry K."/>
            <person name="Glavina del Rio T."/>
            <person name="Dalin E."/>
            <person name="Tice H."/>
            <person name="Bruce D."/>
            <person name="Pitluck S."/>
            <person name="Richardson P."/>
        </authorList>
    </citation>
    <scope>NUCLEOTIDE SEQUENCE [LARGE SCALE GENOMIC DNA]</scope>
    <source>
        <strain evidence="1 2">Nor1</strain>
    </source>
</reference>